<dbReference type="Proteomes" id="UP001419084">
    <property type="component" value="Unassembled WGS sequence"/>
</dbReference>
<dbReference type="RefSeq" id="WP_346064602.1">
    <property type="nucleotide sequence ID" value="NZ_BRPJ01000010.1"/>
</dbReference>
<accession>A0ABQ5M178</accession>
<sequence>MNNKTDSEEIMKKLKEAKRGEEQEIYAMENDIQNGFIVVKYKKFDVEEKEIMDGSLTMMMPSDFELMDEGLVKVKYPGEDRPDYIYSGEDTTVNLTFTMEESGQIDNEEVEEAKDILEKQIGRLYPASKIEDSQTIQAGEKNISFFSFDVPLLDGKVYNLMFFMEHKGCLLMGAFNCSIHQKKQWKKVILQMLMTIQEKFGPDESDQEKGLNAESR</sequence>
<evidence type="ECO:0000313" key="2">
    <source>
        <dbReference type="EMBL" id="GLB28686.1"/>
    </source>
</evidence>
<protein>
    <recommendedName>
        <fullName evidence="4">DUF1795 domain-containing protein</fullName>
    </recommendedName>
</protein>
<evidence type="ECO:0000256" key="1">
    <source>
        <dbReference type="SAM" id="Coils"/>
    </source>
</evidence>
<dbReference type="EMBL" id="BRPJ01000010">
    <property type="protein sequence ID" value="GLB28686.1"/>
    <property type="molecule type" value="Genomic_DNA"/>
</dbReference>
<evidence type="ECO:0008006" key="4">
    <source>
        <dbReference type="Google" id="ProtNLM"/>
    </source>
</evidence>
<comment type="caution">
    <text evidence="2">The sequence shown here is derived from an EMBL/GenBank/DDBJ whole genome shotgun (WGS) entry which is preliminary data.</text>
</comment>
<keyword evidence="1" id="KW-0175">Coiled coil</keyword>
<organism evidence="2 3">
    <name type="scientific">Lacrimispora amygdalina</name>
    <dbReference type="NCBI Taxonomy" id="253257"/>
    <lineage>
        <taxon>Bacteria</taxon>
        <taxon>Bacillati</taxon>
        <taxon>Bacillota</taxon>
        <taxon>Clostridia</taxon>
        <taxon>Lachnospirales</taxon>
        <taxon>Lachnospiraceae</taxon>
        <taxon>Lacrimispora</taxon>
    </lineage>
</organism>
<gene>
    <name evidence="2" type="ORF">LAD12857_06090</name>
</gene>
<keyword evidence="3" id="KW-1185">Reference proteome</keyword>
<name>A0ABQ5M178_9FIRM</name>
<proteinExistence type="predicted"/>
<reference evidence="2 3" key="1">
    <citation type="journal article" date="2024" name="Int. J. Syst. Evol. Microbiol.">
        <title>Lacrimispora brassicae sp. nov. isolated from fermented cabbage, and proposal of Clostridium indicum Gundawar et al. 2019 and Clostridium methoxybenzovorans Mechichi et al. 1999 as heterotypic synonyms of Lacrimispora amygdalina (Parshina et al. 2003) Haas and Blanchard 2020 and Lacrimispora indolis (McClung and McCoy 1957) Haas and Blanchard 2020, respectively.</title>
        <authorList>
            <person name="Kobayashi H."/>
            <person name="Tanizawa Y."/>
            <person name="Sakamoto M."/>
            <person name="Ohkuma M."/>
            <person name="Tohno M."/>
        </authorList>
    </citation>
    <scope>NUCLEOTIDE SEQUENCE [LARGE SCALE GENOMIC DNA]</scope>
    <source>
        <strain evidence="2 3">DSM 12857</strain>
    </source>
</reference>
<feature type="coiled-coil region" evidence="1">
    <location>
        <begin position="4"/>
        <end position="31"/>
    </location>
</feature>
<evidence type="ECO:0000313" key="3">
    <source>
        <dbReference type="Proteomes" id="UP001419084"/>
    </source>
</evidence>